<dbReference type="InterPro" id="IPR004625">
    <property type="entry name" value="PyrdxlKinase"/>
</dbReference>
<dbReference type="PANTHER" id="PTHR10534">
    <property type="entry name" value="PYRIDOXAL KINASE"/>
    <property type="match status" value="1"/>
</dbReference>
<name>A0A1M6A2E4_9CLOT</name>
<evidence type="ECO:0000256" key="1">
    <source>
        <dbReference type="ARBA" id="ARBA00012104"/>
    </source>
</evidence>
<dbReference type="GO" id="GO:0008478">
    <property type="term" value="F:pyridoxal kinase activity"/>
    <property type="evidence" value="ECO:0007669"/>
    <property type="project" value="UniProtKB-EC"/>
</dbReference>
<dbReference type="Gene3D" id="3.40.1190.20">
    <property type="match status" value="1"/>
</dbReference>
<evidence type="ECO:0000313" key="8">
    <source>
        <dbReference type="Proteomes" id="UP000184241"/>
    </source>
</evidence>
<dbReference type="Proteomes" id="UP000184241">
    <property type="component" value="Unassembled WGS sequence"/>
</dbReference>
<dbReference type="CDD" id="cd01173">
    <property type="entry name" value="pyridoxal_pyridoxamine_kinase"/>
    <property type="match status" value="1"/>
</dbReference>
<reference evidence="7 8" key="1">
    <citation type="submission" date="2016-11" db="EMBL/GenBank/DDBJ databases">
        <authorList>
            <person name="Jaros S."/>
            <person name="Januszkiewicz K."/>
            <person name="Wedrychowicz H."/>
        </authorList>
    </citation>
    <scope>NUCLEOTIDE SEQUENCE [LARGE SCALE GENOMIC DNA]</scope>
    <source>
        <strain evidence="7 8">DSM 6191</strain>
    </source>
</reference>
<feature type="domain" description="Pyridoxamine kinase/Phosphomethylpyrimidine kinase" evidence="6">
    <location>
        <begin position="29"/>
        <end position="254"/>
    </location>
</feature>
<dbReference type="EC" id="2.7.1.35" evidence="1"/>
<dbReference type="EMBL" id="FQXU01000012">
    <property type="protein sequence ID" value="SHI30568.1"/>
    <property type="molecule type" value="Genomic_DNA"/>
</dbReference>
<dbReference type="PANTHER" id="PTHR10534:SF2">
    <property type="entry name" value="PYRIDOXAL KINASE"/>
    <property type="match status" value="1"/>
</dbReference>
<evidence type="ECO:0000256" key="5">
    <source>
        <dbReference type="ARBA" id="ARBA00022840"/>
    </source>
</evidence>
<protein>
    <recommendedName>
        <fullName evidence="1">pyridoxal kinase</fullName>
        <ecNumber evidence="1">2.7.1.35</ecNumber>
    </recommendedName>
</protein>
<dbReference type="GO" id="GO:0009443">
    <property type="term" value="P:pyridoxal 5'-phosphate salvage"/>
    <property type="evidence" value="ECO:0007669"/>
    <property type="project" value="InterPro"/>
</dbReference>
<dbReference type="InterPro" id="IPR013749">
    <property type="entry name" value="PM/HMP-P_kinase-1"/>
</dbReference>
<dbReference type="Pfam" id="PF08543">
    <property type="entry name" value="Phos_pyr_kin"/>
    <property type="match status" value="1"/>
</dbReference>
<gene>
    <name evidence="7" type="ORF">SAMN02745941_03586</name>
</gene>
<keyword evidence="5" id="KW-0067">ATP-binding</keyword>
<dbReference type="RefSeq" id="WP_073021712.1">
    <property type="nucleotide sequence ID" value="NZ_FQXU01000012.1"/>
</dbReference>
<evidence type="ECO:0000313" key="7">
    <source>
        <dbReference type="EMBL" id="SHI30568.1"/>
    </source>
</evidence>
<accession>A0A1M6A2E4</accession>
<evidence type="ECO:0000259" key="6">
    <source>
        <dbReference type="Pfam" id="PF08543"/>
    </source>
</evidence>
<keyword evidence="4 7" id="KW-0418">Kinase</keyword>
<dbReference type="AlphaFoldDB" id="A0A1M6A2E4"/>
<dbReference type="NCBIfam" id="NF005491">
    <property type="entry name" value="PRK07105.1"/>
    <property type="match status" value="1"/>
</dbReference>
<evidence type="ECO:0000256" key="2">
    <source>
        <dbReference type="ARBA" id="ARBA00022679"/>
    </source>
</evidence>
<organism evidence="7 8">
    <name type="scientific">Clostridium intestinale DSM 6191</name>
    <dbReference type="NCBI Taxonomy" id="1121320"/>
    <lineage>
        <taxon>Bacteria</taxon>
        <taxon>Bacillati</taxon>
        <taxon>Bacillota</taxon>
        <taxon>Clostridia</taxon>
        <taxon>Eubacteriales</taxon>
        <taxon>Clostridiaceae</taxon>
        <taxon>Clostridium</taxon>
    </lineage>
</organism>
<proteinExistence type="predicted"/>
<dbReference type="SUPFAM" id="SSF53613">
    <property type="entry name" value="Ribokinase-like"/>
    <property type="match status" value="1"/>
</dbReference>
<dbReference type="GO" id="GO:0005524">
    <property type="term" value="F:ATP binding"/>
    <property type="evidence" value="ECO:0007669"/>
    <property type="project" value="UniProtKB-KW"/>
</dbReference>
<dbReference type="InterPro" id="IPR029056">
    <property type="entry name" value="Ribokinase-like"/>
</dbReference>
<evidence type="ECO:0000256" key="4">
    <source>
        <dbReference type="ARBA" id="ARBA00022777"/>
    </source>
</evidence>
<sequence length="286" mass="32454">MKRVAAVHDLCGFGKASLNTIVPILSSMAIQVCAVPTAVLSTHTGGYKDIAVRDLTEYMEEHINHWKKLNLSFDCIYSGYLGSPKQAKIIKEFIEYFKTKDNIVLIDPVMGDDGELYSSITNEMVLEMKDLVSHADIITPNVTEALMILGKEYKDKEDLLYWKEILINLAEFGPKKVVLTSVKVFGNENVFTLAYDKDLNKFYKVETQHINISFPGTGDTFASIMLSYILKGESFDKSVSRACSFIYKLIEEGKQHVEDIREGLPLEMFLKELILDDYYLIDSKEL</sequence>
<keyword evidence="3" id="KW-0547">Nucleotide-binding</keyword>
<evidence type="ECO:0000256" key="3">
    <source>
        <dbReference type="ARBA" id="ARBA00022741"/>
    </source>
</evidence>
<keyword evidence="2" id="KW-0808">Transferase</keyword>
<dbReference type="GO" id="GO:0005829">
    <property type="term" value="C:cytosol"/>
    <property type="evidence" value="ECO:0007669"/>
    <property type="project" value="TreeGrafter"/>
</dbReference>